<sequence>MIPARSLRLNPLQRRKFISSLFALTFFATIFTVSASSMLPCPARSDRNRYADGESTEYDGKQRVVVEKRPRRWIEEAKPQ</sequence>
<organism evidence="1 2">
    <name type="scientific">Neolentinus lepideus HHB14362 ss-1</name>
    <dbReference type="NCBI Taxonomy" id="1314782"/>
    <lineage>
        <taxon>Eukaryota</taxon>
        <taxon>Fungi</taxon>
        <taxon>Dikarya</taxon>
        <taxon>Basidiomycota</taxon>
        <taxon>Agaricomycotina</taxon>
        <taxon>Agaricomycetes</taxon>
        <taxon>Gloeophyllales</taxon>
        <taxon>Gloeophyllaceae</taxon>
        <taxon>Neolentinus</taxon>
    </lineage>
</organism>
<dbReference type="EMBL" id="KV425564">
    <property type="protein sequence ID" value="KZT26987.1"/>
    <property type="molecule type" value="Genomic_DNA"/>
</dbReference>
<dbReference type="GO" id="GO:0005739">
    <property type="term" value="C:mitochondrion"/>
    <property type="evidence" value="ECO:0007669"/>
    <property type="project" value="GOC"/>
</dbReference>
<protein>
    <submittedName>
        <fullName evidence="1">Uncharacterized protein</fullName>
    </submittedName>
</protein>
<dbReference type="Pfam" id="PF17051">
    <property type="entry name" value="COA2"/>
    <property type="match status" value="1"/>
</dbReference>
<gene>
    <name evidence="1" type="ORF">NEOLEDRAFT_1089778</name>
</gene>
<proteinExistence type="predicted"/>
<dbReference type="Proteomes" id="UP000076761">
    <property type="component" value="Unassembled WGS sequence"/>
</dbReference>
<accession>A0A165TPP6</accession>
<dbReference type="GO" id="GO:0033617">
    <property type="term" value="P:mitochondrial respiratory chain complex IV assembly"/>
    <property type="evidence" value="ECO:0007669"/>
    <property type="project" value="InterPro"/>
</dbReference>
<name>A0A165TPP6_9AGAM</name>
<evidence type="ECO:0000313" key="1">
    <source>
        <dbReference type="EMBL" id="KZT26987.1"/>
    </source>
</evidence>
<dbReference type="OrthoDB" id="5410040at2759"/>
<dbReference type="AlphaFoldDB" id="A0A165TPP6"/>
<dbReference type="InterPro" id="IPR031459">
    <property type="entry name" value="Coa2"/>
</dbReference>
<reference evidence="1 2" key="1">
    <citation type="journal article" date="2016" name="Mol. Biol. Evol.">
        <title>Comparative Genomics of Early-Diverging Mushroom-Forming Fungi Provides Insights into the Origins of Lignocellulose Decay Capabilities.</title>
        <authorList>
            <person name="Nagy L.G."/>
            <person name="Riley R."/>
            <person name="Tritt A."/>
            <person name="Adam C."/>
            <person name="Daum C."/>
            <person name="Floudas D."/>
            <person name="Sun H."/>
            <person name="Yadav J.S."/>
            <person name="Pangilinan J."/>
            <person name="Larsson K.H."/>
            <person name="Matsuura K."/>
            <person name="Barry K."/>
            <person name="Labutti K."/>
            <person name="Kuo R."/>
            <person name="Ohm R.A."/>
            <person name="Bhattacharya S.S."/>
            <person name="Shirouzu T."/>
            <person name="Yoshinaga Y."/>
            <person name="Martin F.M."/>
            <person name="Grigoriev I.V."/>
            <person name="Hibbett D.S."/>
        </authorList>
    </citation>
    <scope>NUCLEOTIDE SEQUENCE [LARGE SCALE GENOMIC DNA]</scope>
    <source>
        <strain evidence="1 2">HHB14362 ss-1</strain>
    </source>
</reference>
<dbReference type="InParanoid" id="A0A165TPP6"/>
<evidence type="ECO:0000313" key="2">
    <source>
        <dbReference type="Proteomes" id="UP000076761"/>
    </source>
</evidence>
<keyword evidence="2" id="KW-1185">Reference proteome</keyword>